<sequence>MTKQERRLRLGLSEDPQVPQVPLLRLGHTAMEEYSNMQKTQTDYQINKQEDKRETRGLQSRCYGFIYNPVERSNGEYDDTKKRSLRNKAGSVWSLGLVLHTVPMHHPSPFIMLHMGDIGLN</sequence>
<reference evidence="1 2" key="1">
    <citation type="submission" date="2019-03" db="EMBL/GenBank/DDBJ databases">
        <title>First draft genome of Liparis tanakae, snailfish: a comprehensive survey of snailfish specific genes.</title>
        <authorList>
            <person name="Kim W."/>
            <person name="Song I."/>
            <person name="Jeong J.-H."/>
            <person name="Kim D."/>
            <person name="Kim S."/>
            <person name="Ryu S."/>
            <person name="Song J.Y."/>
            <person name="Lee S.K."/>
        </authorList>
    </citation>
    <scope>NUCLEOTIDE SEQUENCE [LARGE SCALE GENOMIC DNA]</scope>
    <source>
        <tissue evidence="1">Muscle</tissue>
    </source>
</reference>
<dbReference type="AlphaFoldDB" id="A0A4Z2ITI8"/>
<organism evidence="1 2">
    <name type="scientific">Liparis tanakae</name>
    <name type="common">Tanaka's snailfish</name>
    <dbReference type="NCBI Taxonomy" id="230148"/>
    <lineage>
        <taxon>Eukaryota</taxon>
        <taxon>Metazoa</taxon>
        <taxon>Chordata</taxon>
        <taxon>Craniata</taxon>
        <taxon>Vertebrata</taxon>
        <taxon>Euteleostomi</taxon>
        <taxon>Actinopterygii</taxon>
        <taxon>Neopterygii</taxon>
        <taxon>Teleostei</taxon>
        <taxon>Neoteleostei</taxon>
        <taxon>Acanthomorphata</taxon>
        <taxon>Eupercaria</taxon>
        <taxon>Perciformes</taxon>
        <taxon>Cottioidei</taxon>
        <taxon>Cottales</taxon>
        <taxon>Liparidae</taxon>
        <taxon>Liparis</taxon>
    </lineage>
</organism>
<accession>A0A4Z2ITI8</accession>
<gene>
    <name evidence="1" type="ORF">EYF80_008549</name>
</gene>
<proteinExistence type="predicted"/>
<keyword evidence="2" id="KW-1185">Reference proteome</keyword>
<evidence type="ECO:0000313" key="1">
    <source>
        <dbReference type="EMBL" id="TNN81215.1"/>
    </source>
</evidence>
<dbReference type="Proteomes" id="UP000314294">
    <property type="component" value="Unassembled WGS sequence"/>
</dbReference>
<comment type="caution">
    <text evidence="1">The sequence shown here is derived from an EMBL/GenBank/DDBJ whole genome shotgun (WGS) entry which is preliminary data.</text>
</comment>
<dbReference type="EMBL" id="SRLO01000048">
    <property type="protein sequence ID" value="TNN81215.1"/>
    <property type="molecule type" value="Genomic_DNA"/>
</dbReference>
<evidence type="ECO:0000313" key="2">
    <source>
        <dbReference type="Proteomes" id="UP000314294"/>
    </source>
</evidence>
<protein>
    <submittedName>
        <fullName evidence="1">Uncharacterized protein</fullName>
    </submittedName>
</protein>
<name>A0A4Z2ITI8_9TELE</name>